<evidence type="ECO:0000259" key="1">
    <source>
        <dbReference type="Pfam" id="PF04230"/>
    </source>
</evidence>
<comment type="caution">
    <text evidence="2">The sequence shown here is derived from an EMBL/GenBank/DDBJ whole genome shotgun (WGS) entry which is preliminary data.</text>
</comment>
<dbReference type="Pfam" id="PF04230">
    <property type="entry name" value="PS_pyruv_trans"/>
    <property type="match status" value="1"/>
</dbReference>
<evidence type="ECO:0000313" key="3">
    <source>
        <dbReference type="Proteomes" id="UP000029647"/>
    </source>
</evidence>
<protein>
    <recommendedName>
        <fullName evidence="1">Polysaccharide pyruvyl transferase domain-containing protein</fullName>
    </recommendedName>
</protein>
<name>A0A090X3M3_NONUL</name>
<dbReference type="AlphaFoldDB" id="A0A090X3M3"/>
<dbReference type="EMBL" id="BBNT01000009">
    <property type="protein sequence ID" value="GAL76282.1"/>
    <property type="molecule type" value="Genomic_DNA"/>
</dbReference>
<proteinExistence type="predicted"/>
<organism evidence="2 3">
    <name type="scientific">Nonlabens ulvanivorans</name>
    <name type="common">Persicivirga ulvanivorans</name>
    <dbReference type="NCBI Taxonomy" id="906888"/>
    <lineage>
        <taxon>Bacteria</taxon>
        <taxon>Pseudomonadati</taxon>
        <taxon>Bacteroidota</taxon>
        <taxon>Flavobacteriia</taxon>
        <taxon>Flavobacteriales</taxon>
        <taxon>Flavobacteriaceae</taxon>
        <taxon>Nonlabens</taxon>
    </lineage>
</organism>
<feature type="domain" description="Polysaccharide pyruvyl transferase" evidence="1">
    <location>
        <begin position="17"/>
        <end position="256"/>
    </location>
</feature>
<evidence type="ECO:0000313" key="2">
    <source>
        <dbReference type="EMBL" id="GAL76282.1"/>
    </source>
</evidence>
<reference evidence="2 3" key="1">
    <citation type="journal article" date="2014" name="Genome Announc.">
        <title>Draft Genome Sequences of Marine Flavobacterium Nonlabens Strains NR17, NR24, NR27, NR32, NR33, and Ara13.</title>
        <authorList>
            <person name="Nakanishi M."/>
            <person name="Meirelles P."/>
            <person name="Suzuki R."/>
            <person name="Takatani N."/>
            <person name="Mino S."/>
            <person name="Suda W."/>
            <person name="Oshima K."/>
            <person name="Hattori M."/>
            <person name="Ohkuma M."/>
            <person name="Hosokawa M."/>
            <person name="Miyashita K."/>
            <person name="Thompson F.L."/>
            <person name="Niwa A."/>
            <person name="Sawabe T."/>
            <person name="Sawabe T."/>
        </authorList>
    </citation>
    <scope>NUCLEOTIDE SEQUENCE [LARGE SCALE GENOMIC DNA]</scope>
    <source>
        <strain evidence="3">JCM19275</strain>
    </source>
</reference>
<gene>
    <name evidence="2" type="ORF">JCM19275_688</name>
</gene>
<dbReference type="InterPro" id="IPR007345">
    <property type="entry name" value="Polysacch_pyruvyl_Trfase"/>
</dbReference>
<sequence>MKYALLKHSHGDAGIVNYGDHIQSLAAKQYLPHVDYYIERDELNAPIPEKVKLILNGWFTYKPENWPPHENIDPLFVSFHLNPRFADVIFNNPEAVAYLKKHSPIGCRDFSTLNLMQKHGIDSYFSFCLTSTLDIDYKTDEKTENIYFVDVLYDYDQRYVYKADPKRILYHTATGRIFKTMNLPKKNKILKEHIPQDIIDRGIVINQFCSNKISNEEKYEIADETLKKYSKAKVVVTSRIHCALPCLAMGTPVLFLFNGLEDESGHLSRFKGTVNHLNILTTKPKAEVDALFEADMNVFAPEDIDWENPPLNPVSNVELSNNLKKIVQDFIKK</sequence>
<accession>A0A090X3M3</accession>
<dbReference type="Proteomes" id="UP000029647">
    <property type="component" value="Unassembled WGS sequence"/>
</dbReference>